<organism evidence="2 3">
    <name type="scientific">Solirubrobacter pauli</name>
    <dbReference type="NCBI Taxonomy" id="166793"/>
    <lineage>
        <taxon>Bacteria</taxon>
        <taxon>Bacillati</taxon>
        <taxon>Actinomycetota</taxon>
        <taxon>Thermoleophilia</taxon>
        <taxon>Solirubrobacterales</taxon>
        <taxon>Solirubrobacteraceae</taxon>
        <taxon>Solirubrobacter</taxon>
    </lineage>
</organism>
<accession>A0A660LD04</accession>
<dbReference type="OrthoDB" id="9929224at2"/>
<proteinExistence type="predicted"/>
<protein>
    <submittedName>
        <fullName evidence="2">Uncharacterized protein</fullName>
    </submittedName>
</protein>
<evidence type="ECO:0000313" key="3">
    <source>
        <dbReference type="Proteomes" id="UP000278962"/>
    </source>
</evidence>
<feature type="region of interest" description="Disordered" evidence="1">
    <location>
        <begin position="1"/>
        <end position="21"/>
    </location>
</feature>
<name>A0A660LD04_9ACTN</name>
<reference evidence="2 3" key="1">
    <citation type="submission" date="2018-10" db="EMBL/GenBank/DDBJ databases">
        <title>Genomic Encyclopedia of Archaeal and Bacterial Type Strains, Phase II (KMG-II): from individual species to whole genera.</title>
        <authorList>
            <person name="Goeker M."/>
        </authorList>
    </citation>
    <scope>NUCLEOTIDE SEQUENCE [LARGE SCALE GENOMIC DNA]</scope>
    <source>
        <strain evidence="2 3">DSM 14954</strain>
    </source>
</reference>
<comment type="caution">
    <text evidence="2">The sequence shown here is derived from an EMBL/GenBank/DDBJ whole genome shotgun (WGS) entry which is preliminary data.</text>
</comment>
<evidence type="ECO:0000256" key="1">
    <source>
        <dbReference type="SAM" id="MobiDB-lite"/>
    </source>
</evidence>
<evidence type="ECO:0000313" key="2">
    <source>
        <dbReference type="EMBL" id="RKQ92479.1"/>
    </source>
</evidence>
<sequence length="112" mass="12092">MTGGFPHVHLGPHADAEPDSVPRSYRLTVLLERLTELEALAVGRAVADLLAAEGIAIRDEDETVRSIVGIERHPWPMTVEAATAEVLGNADHILVPKSVPQAPDLVQDYNPN</sequence>
<gene>
    <name evidence="2" type="ORF">C8N24_2328</name>
</gene>
<dbReference type="EMBL" id="RBIL01000001">
    <property type="protein sequence ID" value="RKQ92479.1"/>
    <property type="molecule type" value="Genomic_DNA"/>
</dbReference>
<dbReference type="RefSeq" id="WP_121250171.1">
    <property type="nucleotide sequence ID" value="NZ_RBIL01000001.1"/>
</dbReference>
<keyword evidence="3" id="KW-1185">Reference proteome</keyword>
<dbReference type="Proteomes" id="UP000278962">
    <property type="component" value="Unassembled WGS sequence"/>
</dbReference>
<dbReference type="AlphaFoldDB" id="A0A660LD04"/>